<organism evidence="1 2">
    <name type="scientific">Trichogramma kaykai</name>
    <dbReference type="NCBI Taxonomy" id="54128"/>
    <lineage>
        <taxon>Eukaryota</taxon>
        <taxon>Metazoa</taxon>
        <taxon>Ecdysozoa</taxon>
        <taxon>Arthropoda</taxon>
        <taxon>Hexapoda</taxon>
        <taxon>Insecta</taxon>
        <taxon>Pterygota</taxon>
        <taxon>Neoptera</taxon>
        <taxon>Endopterygota</taxon>
        <taxon>Hymenoptera</taxon>
        <taxon>Apocrita</taxon>
        <taxon>Proctotrupomorpha</taxon>
        <taxon>Chalcidoidea</taxon>
        <taxon>Trichogrammatidae</taxon>
        <taxon>Trichogramma</taxon>
    </lineage>
</organism>
<proteinExistence type="predicted"/>
<evidence type="ECO:0000313" key="1">
    <source>
        <dbReference type="EMBL" id="KAL3393908.1"/>
    </source>
</evidence>
<dbReference type="EMBL" id="JBJJXI010000095">
    <property type="protein sequence ID" value="KAL3393908.1"/>
    <property type="molecule type" value="Genomic_DNA"/>
</dbReference>
<name>A0ABD2WLF7_9HYME</name>
<dbReference type="AlphaFoldDB" id="A0ABD2WLF7"/>
<reference evidence="1 2" key="1">
    <citation type="journal article" date="2024" name="bioRxiv">
        <title>A reference genome for Trichogramma kaykai: A tiny desert-dwelling parasitoid wasp with competing sex-ratio distorters.</title>
        <authorList>
            <person name="Culotta J."/>
            <person name="Lindsey A.R."/>
        </authorList>
    </citation>
    <scope>NUCLEOTIDE SEQUENCE [LARGE SCALE GENOMIC DNA]</scope>
    <source>
        <strain evidence="1 2">KSX58</strain>
    </source>
</reference>
<comment type="caution">
    <text evidence="1">The sequence shown here is derived from an EMBL/GenBank/DDBJ whole genome shotgun (WGS) entry which is preliminary data.</text>
</comment>
<evidence type="ECO:0000313" key="2">
    <source>
        <dbReference type="Proteomes" id="UP001627154"/>
    </source>
</evidence>
<accession>A0ABD2WLF7</accession>
<dbReference type="Proteomes" id="UP001627154">
    <property type="component" value="Unassembled WGS sequence"/>
</dbReference>
<gene>
    <name evidence="1" type="ORF">TKK_011767</name>
</gene>
<keyword evidence="2" id="KW-1185">Reference proteome</keyword>
<protein>
    <submittedName>
        <fullName evidence="1">Uncharacterized protein</fullName>
    </submittedName>
</protein>
<sequence length="102" mass="11532">MRWRVLWRGRNKRIHRLTAQRSIYILYTGIYEGSTRESGCSLLFARAAAAVYSGLQKSRLQIPRRAATYPYSIPAAVVVRDKEAGASRRARLVVAAGLIFSY</sequence>